<dbReference type="RefSeq" id="WP_307046238.1">
    <property type="nucleotide sequence ID" value="NZ_JAUSYA010000001.1"/>
</dbReference>
<keyword evidence="2" id="KW-1185">Reference proteome</keyword>
<reference evidence="1 2" key="1">
    <citation type="submission" date="2023-07" db="EMBL/GenBank/DDBJ databases">
        <title>Comparative genomics of wheat-associated soil bacteria to identify genetic determinants of phenazine resistance.</title>
        <authorList>
            <person name="Mouncey N."/>
        </authorList>
    </citation>
    <scope>NUCLEOTIDE SEQUENCE [LARGE SCALE GENOMIC DNA]</scope>
    <source>
        <strain evidence="1 2">W4I19-2</strain>
    </source>
</reference>
<accession>A0ABU0Q9T3</accession>
<evidence type="ECO:0000313" key="2">
    <source>
        <dbReference type="Proteomes" id="UP001243364"/>
    </source>
</evidence>
<comment type="caution">
    <text evidence="1">The sequence shown here is derived from an EMBL/GenBank/DDBJ whole genome shotgun (WGS) entry which is preliminary data.</text>
</comment>
<organism evidence="1 2">
    <name type="scientific">Streptomyces achromogenes</name>
    <dbReference type="NCBI Taxonomy" id="67255"/>
    <lineage>
        <taxon>Bacteria</taxon>
        <taxon>Bacillati</taxon>
        <taxon>Actinomycetota</taxon>
        <taxon>Actinomycetes</taxon>
        <taxon>Kitasatosporales</taxon>
        <taxon>Streptomycetaceae</taxon>
        <taxon>Streptomyces</taxon>
    </lineage>
</organism>
<protein>
    <submittedName>
        <fullName evidence="1">Uncharacterized protein</fullName>
    </submittedName>
</protein>
<evidence type="ECO:0000313" key="1">
    <source>
        <dbReference type="EMBL" id="MDQ0686548.1"/>
    </source>
</evidence>
<proteinExistence type="predicted"/>
<sequence>MSMTLSFPHPVEGSVDIFSDADVAVVKAHWPFDLETDEWVDITGTFRRADFARVIADATATAGPHTIELEHDRLTLERLGERFLFDLSRAGAMPKRLMLEFPLEYLHTLGEKATRSDV</sequence>
<dbReference type="EMBL" id="JAUSYA010000001">
    <property type="protein sequence ID" value="MDQ0686548.1"/>
    <property type="molecule type" value="Genomic_DNA"/>
</dbReference>
<dbReference type="Proteomes" id="UP001243364">
    <property type="component" value="Unassembled WGS sequence"/>
</dbReference>
<gene>
    <name evidence="1" type="ORF">QFZ56_005511</name>
</gene>
<name>A0ABU0Q9T3_STRAH</name>